<evidence type="ECO:0000256" key="1">
    <source>
        <dbReference type="SAM" id="Coils"/>
    </source>
</evidence>
<dbReference type="InterPro" id="IPR006569">
    <property type="entry name" value="CID_dom"/>
</dbReference>
<dbReference type="Gene3D" id="1.25.40.90">
    <property type="match status" value="1"/>
</dbReference>
<accession>A0ABR1ADL9</accession>
<dbReference type="Pfam" id="PF04818">
    <property type="entry name" value="CID"/>
    <property type="match status" value="1"/>
</dbReference>
<feature type="region of interest" description="Disordered" evidence="2">
    <location>
        <begin position="270"/>
        <end position="296"/>
    </location>
</feature>
<gene>
    <name evidence="4" type="ORF">RUM44_005523</name>
</gene>
<dbReference type="SUPFAM" id="SSF48464">
    <property type="entry name" value="ENTH/VHS domain"/>
    <property type="match status" value="1"/>
</dbReference>
<keyword evidence="5" id="KW-1185">Reference proteome</keyword>
<dbReference type="Proteomes" id="UP001359485">
    <property type="component" value="Unassembled WGS sequence"/>
</dbReference>
<dbReference type="CDD" id="cd16981">
    <property type="entry name" value="CID_RPRD_like"/>
    <property type="match status" value="1"/>
</dbReference>
<dbReference type="Gene3D" id="6.10.250.2560">
    <property type="match status" value="1"/>
</dbReference>
<dbReference type="PROSITE" id="PS51391">
    <property type="entry name" value="CID"/>
    <property type="match status" value="1"/>
</dbReference>
<feature type="compositionally biased region" description="Pro residues" evidence="2">
    <location>
        <begin position="838"/>
        <end position="849"/>
    </location>
</feature>
<evidence type="ECO:0000256" key="2">
    <source>
        <dbReference type="SAM" id="MobiDB-lite"/>
    </source>
</evidence>
<name>A0ABR1ADL9_POLSC</name>
<evidence type="ECO:0000313" key="5">
    <source>
        <dbReference type="Proteomes" id="UP001359485"/>
    </source>
</evidence>
<dbReference type="EMBL" id="JAWJWF010000052">
    <property type="protein sequence ID" value="KAK6617192.1"/>
    <property type="molecule type" value="Genomic_DNA"/>
</dbReference>
<dbReference type="PANTHER" id="PTHR12460:SF40">
    <property type="entry name" value="REGULATION OF NUCLEAR PRE-MRNA DOMAIN-CONTAINING PROTEIN 2"/>
    <property type="match status" value="1"/>
</dbReference>
<dbReference type="SMART" id="SM00582">
    <property type="entry name" value="RPR"/>
    <property type="match status" value="1"/>
</dbReference>
<reference evidence="4 5" key="1">
    <citation type="submission" date="2023-09" db="EMBL/GenBank/DDBJ databases">
        <title>Genomes of two closely related lineages of the louse Polyplax serrata with different host specificities.</title>
        <authorList>
            <person name="Martinu J."/>
            <person name="Tarabai H."/>
            <person name="Stefka J."/>
            <person name="Hypsa V."/>
        </authorList>
    </citation>
    <scope>NUCLEOTIDE SEQUENCE [LARGE SCALE GENOMIC DNA]</scope>
    <source>
        <strain evidence="4">98ZLc_SE</strain>
    </source>
</reference>
<comment type="caution">
    <text evidence="4">The sequence shown here is derived from an EMBL/GenBank/DDBJ whole genome shotgun (WGS) entry which is preliminary data.</text>
</comment>
<sequence>MAATIFNEQQFENKLVNLKDSQESINTLSSWCLQNRDHHKKIVNCWLHCLKRVKIEQRLSLFYLANDVIQYSKRKHYQFVESWGTALQKATTLVRDDKVKSRIMRIFKIWDERGVYDEAFISDLCGLLTTNVKKKTDTNLDSSEFQSSILIAKIHECKLLASDTDIRFKKVKENSLHLTDADNMLHSLKDRRHGSDVVAEVDAGVKKMEAYVKALELEIAEREKLIDFLHQATLFYESQRGEAKIVSNAYRNFGNKVKLLKRKLDDLMPTLSDSPIPSPDVNAPSPSPDSDFELSNDNNRLKIQNSESKAPSSENKGLNISFINSTFMGNSQFSDINLQRDVFNDNTHSVPISKPDFSSSSSSTFQSEGTVRPIEVISTREQKEDVSFNITDFLKSLLPGGVTKVGDRLDAHRTNVQNMEPLQPPPIPPIFTTSDPFSVNWKSDWGQTDGTDVGNWNHEPPPQNWNVPGQVQDSWIDQRQSTIATDTPESPPLYEKKGISQPLEYDDSLPAASLLDVDHRTLLPISELRDMDHRIEVSHRIDVDHRKLTKLGPKDVDHRNLISLTGSPRNETKPLPPPPAFVWPEDQDYRCKLSDTDFRVPHRANDFSDVLNSNFNMSNKVSSVEVGERKDVNVESIDMDVSEEDEEESSGLIQLEEETDERNIEQINSPFLNQSNLRSLNMTSSFMENVGSIVHPNEDVDERLKSIFGGVIQNAGAKLIPTEESTSVSAEVQLGHIQTEIRKDNSGCEIEGQDPPVEPNGFENDYFRRETMWQAEGQADQLLLPCPSNVGLRGMNFAGRMGRNTQRPLRGRGAQQHRFFRPHHPRPEMMRGRMPFRPRLPPPVRGGRW</sequence>
<feature type="region of interest" description="Disordered" evidence="2">
    <location>
        <begin position="822"/>
        <end position="849"/>
    </location>
</feature>
<dbReference type="InterPro" id="IPR008942">
    <property type="entry name" value="ENTH_VHS"/>
</dbReference>
<keyword evidence="1" id="KW-0175">Coiled coil</keyword>
<feature type="domain" description="CID" evidence="3">
    <location>
        <begin position="3"/>
        <end position="132"/>
    </location>
</feature>
<protein>
    <recommendedName>
        <fullName evidence="3">CID domain-containing protein</fullName>
    </recommendedName>
</protein>
<dbReference type="PANTHER" id="PTHR12460">
    <property type="entry name" value="CYCLIN-DEPENDENT KINASE INHIBITOR-RELATED PROTEIN"/>
    <property type="match status" value="1"/>
</dbReference>
<feature type="coiled-coil region" evidence="1">
    <location>
        <begin position="205"/>
        <end position="232"/>
    </location>
</feature>
<evidence type="ECO:0000313" key="4">
    <source>
        <dbReference type="EMBL" id="KAK6617192.1"/>
    </source>
</evidence>
<organism evidence="4 5">
    <name type="scientific">Polyplax serrata</name>
    <name type="common">Common mouse louse</name>
    <dbReference type="NCBI Taxonomy" id="468196"/>
    <lineage>
        <taxon>Eukaryota</taxon>
        <taxon>Metazoa</taxon>
        <taxon>Ecdysozoa</taxon>
        <taxon>Arthropoda</taxon>
        <taxon>Hexapoda</taxon>
        <taxon>Insecta</taxon>
        <taxon>Pterygota</taxon>
        <taxon>Neoptera</taxon>
        <taxon>Paraneoptera</taxon>
        <taxon>Psocodea</taxon>
        <taxon>Troctomorpha</taxon>
        <taxon>Phthiraptera</taxon>
        <taxon>Anoplura</taxon>
        <taxon>Polyplacidae</taxon>
        <taxon>Polyplax</taxon>
    </lineage>
</organism>
<proteinExistence type="predicted"/>
<evidence type="ECO:0000259" key="3">
    <source>
        <dbReference type="PROSITE" id="PS51391"/>
    </source>
</evidence>